<reference evidence="1 2" key="1">
    <citation type="submission" date="2021-12" db="EMBL/GenBank/DDBJ databases">
        <title>Genome sequencing of bacteria with rrn-lacking chromosome and rrn-plasmid.</title>
        <authorList>
            <person name="Anda M."/>
            <person name="Iwasaki W."/>
        </authorList>
    </citation>
    <scope>NUCLEOTIDE SEQUENCE [LARGE SCALE GENOMIC DNA]</scope>
    <source>
        <strain evidence="1 2">NBRC 15940</strain>
    </source>
</reference>
<gene>
    <name evidence="1" type="ORF">PEDI_38280</name>
</gene>
<dbReference type="EMBL" id="BQKE01000002">
    <property type="protein sequence ID" value="GJM63276.1"/>
    <property type="molecule type" value="Genomic_DNA"/>
</dbReference>
<organism evidence="1 2">
    <name type="scientific">Persicobacter diffluens</name>
    <dbReference type="NCBI Taxonomy" id="981"/>
    <lineage>
        <taxon>Bacteria</taxon>
        <taxon>Pseudomonadati</taxon>
        <taxon>Bacteroidota</taxon>
        <taxon>Cytophagia</taxon>
        <taxon>Cytophagales</taxon>
        <taxon>Persicobacteraceae</taxon>
        <taxon>Persicobacter</taxon>
    </lineage>
</organism>
<dbReference type="Proteomes" id="UP001310022">
    <property type="component" value="Unassembled WGS sequence"/>
</dbReference>
<evidence type="ECO:0000313" key="1">
    <source>
        <dbReference type="EMBL" id="GJM63276.1"/>
    </source>
</evidence>
<keyword evidence="2" id="KW-1185">Reference proteome</keyword>
<dbReference type="RefSeq" id="WP_338238462.1">
    <property type="nucleotide sequence ID" value="NZ_BQKE01000002.1"/>
</dbReference>
<accession>A0AAN4W074</accession>
<dbReference type="PROSITE" id="PS51257">
    <property type="entry name" value="PROKAR_LIPOPROTEIN"/>
    <property type="match status" value="1"/>
</dbReference>
<name>A0AAN4W074_9BACT</name>
<dbReference type="AlphaFoldDB" id="A0AAN4W074"/>
<comment type="caution">
    <text evidence="1">The sequence shown here is derived from an EMBL/GenBank/DDBJ whole genome shotgun (WGS) entry which is preliminary data.</text>
</comment>
<protein>
    <submittedName>
        <fullName evidence="1">Uncharacterized protein</fullName>
    </submittedName>
</protein>
<evidence type="ECO:0000313" key="2">
    <source>
        <dbReference type="Proteomes" id="UP001310022"/>
    </source>
</evidence>
<sequence>MKIEITRHLLQFAFCLFFLSSCHQEMGSTLQMDDDKVSLIVAPSATLVDLNRFAESLKKEKGIDADFSECEFDQEGKLRQLKLTVDCNDGFSGTVVQPALLLKGNSTGFVRDYKNKEVPFKIGTL</sequence>
<proteinExistence type="predicted"/>